<feature type="region of interest" description="Disordered" evidence="13">
    <location>
        <begin position="189"/>
        <end position="225"/>
    </location>
</feature>
<dbReference type="Pfam" id="PF00632">
    <property type="entry name" value="HECT"/>
    <property type="match status" value="1"/>
</dbReference>
<dbReference type="PROSITE" id="PS50237">
    <property type="entry name" value="HECT"/>
    <property type="match status" value="1"/>
</dbReference>
<evidence type="ECO:0000256" key="9">
    <source>
        <dbReference type="ARBA" id="ARBA00022786"/>
    </source>
</evidence>
<dbReference type="SUPFAM" id="SSF54236">
    <property type="entry name" value="Ubiquitin-like"/>
    <property type="match status" value="1"/>
</dbReference>
<evidence type="ECO:0000256" key="5">
    <source>
        <dbReference type="ARBA" id="ARBA00012485"/>
    </source>
</evidence>
<feature type="region of interest" description="Disordered" evidence="13">
    <location>
        <begin position="237"/>
        <end position="256"/>
    </location>
</feature>
<evidence type="ECO:0000256" key="11">
    <source>
        <dbReference type="ARBA" id="ARBA00023136"/>
    </source>
</evidence>
<name>A0AB32TD45_DANRE</name>
<dbReference type="SUPFAM" id="SSF56204">
    <property type="entry name" value="Hect, E3 ligase catalytic domain"/>
    <property type="match status" value="1"/>
</dbReference>
<protein>
    <recommendedName>
        <fullName evidence="5">HECT-type E3 ubiquitin transferase</fullName>
        <ecNumber evidence="5">2.3.2.26</ecNumber>
    </recommendedName>
</protein>
<dbReference type="GO" id="GO:0005737">
    <property type="term" value="C:cytoplasm"/>
    <property type="evidence" value="ECO:0007669"/>
    <property type="project" value="UniProtKB-SubCell"/>
</dbReference>
<dbReference type="GeneID" id="567550"/>
<keyword evidence="9 12" id="KW-0833">Ubl conjugation pathway</keyword>
<evidence type="ECO:0000313" key="17">
    <source>
        <dbReference type="RefSeq" id="XP_068073249.1"/>
    </source>
</evidence>
<dbReference type="InterPro" id="IPR029071">
    <property type="entry name" value="Ubiquitin-like_domsf"/>
</dbReference>
<dbReference type="PANTHER" id="PTHR11254">
    <property type="entry name" value="HECT DOMAIN UBIQUITIN-PROTEIN LIGASE"/>
    <property type="match status" value="1"/>
</dbReference>
<keyword evidence="6" id="KW-0963">Cytoplasm</keyword>
<evidence type="ECO:0000259" key="15">
    <source>
        <dbReference type="PROSITE" id="PS50237"/>
    </source>
</evidence>
<evidence type="ECO:0000256" key="7">
    <source>
        <dbReference type="ARBA" id="ARBA00022679"/>
    </source>
</evidence>
<keyword evidence="7" id="KW-0808">Transferase</keyword>
<gene>
    <name evidence="17" type="primary">si:ch211-37e10.1</name>
</gene>
<evidence type="ECO:0000256" key="4">
    <source>
        <dbReference type="ARBA" id="ARBA00004906"/>
    </source>
</evidence>
<keyword evidence="10" id="KW-0040">ANK repeat</keyword>
<comment type="catalytic activity">
    <reaction evidence="1">
        <text>S-ubiquitinyl-[E2 ubiquitin-conjugating enzyme]-L-cysteine + [acceptor protein]-L-lysine = [E2 ubiquitin-conjugating enzyme]-L-cysteine + N(6)-ubiquitinyl-[acceptor protein]-L-lysine.</text>
        <dbReference type="EC" id="2.3.2.26"/>
    </reaction>
</comment>
<comment type="subcellular location">
    <subcellularLocation>
        <location evidence="3">Cytoplasm</location>
    </subcellularLocation>
    <subcellularLocation>
        <location evidence="2">Endomembrane system</location>
    </subcellularLocation>
</comment>
<keyword evidence="16" id="KW-1185">Reference proteome</keyword>
<dbReference type="GO" id="GO:0061630">
    <property type="term" value="F:ubiquitin protein ligase activity"/>
    <property type="evidence" value="ECO:0007669"/>
    <property type="project" value="UniProtKB-EC"/>
</dbReference>
<accession>A0AB32TD45</accession>
<dbReference type="Proteomes" id="UP000000437">
    <property type="component" value="Chromosome 24"/>
</dbReference>
<feature type="domain" description="HECT" evidence="15">
    <location>
        <begin position="509"/>
        <end position="841"/>
    </location>
</feature>
<dbReference type="Gene3D" id="3.90.1750.10">
    <property type="entry name" value="Hect, E3 ligase catalytic domains"/>
    <property type="match status" value="1"/>
</dbReference>
<dbReference type="KEGG" id="dre:567550"/>
<feature type="active site" description="Glycyl thioester intermediate" evidence="12">
    <location>
        <position position="809"/>
    </location>
</feature>
<evidence type="ECO:0000256" key="8">
    <source>
        <dbReference type="ARBA" id="ARBA00022737"/>
    </source>
</evidence>
<evidence type="ECO:0000256" key="10">
    <source>
        <dbReference type="ARBA" id="ARBA00023043"/>
    </source>
</evidence>
<dbReference type="GO" id="GO:0012505">
    <property type="term" value="C:endomembrane system"/>
    <property type="evidence" value="ECO:0007669"/>
    <property type="project" value="UniProtKB-SubCell"/>
</dbReference>
<evidence type="ECO:0000256" key="2">
    <source>
        <dbReference type="ARBA" id="ARBA00004308"/>
    </source>
</evidence>
<comment type="pathway">
    <text evidence="4">Protein modification; protein ubiquitination.</text>
</comment>
<feature type="compositionally biased region" description="Polar residues" evidence="13">
    <location>
        <begin position="193"/>
        <end position="209"/>
    </location>
</feature>
<evidence type="ECO:0000256" key="1">
    <source>
        <dbReference type="ARBA" id="ARBA00000885"/>
    </source>
</evidence>
<evidence type="ECO:0000256" key="6">
    <source>
        <dbReference type="ARBA" id="ARBA00022490"/>
    </source>
</evidence>
<dbReference type="PANTHER" id="PTHR11254:SF363">
    <property type="entry name" value="E3 UBIQUITIN-PROTEIN LIGASE HACE1"/>
    <property type="match status" value="1"/>
</dbReference>
<dbReference type="InterPro" id="IPR001012">
    <property type="entry name" value="UBX_dom"/>
</dbReference>
<evidence type="ECO:0000256" key="13">
    <source>
        <dbReference type="SAM" id="MobiDB-lite"/>
    </source>
</evidence>
<keyword evidence="11" id="KW-0472">Membrane</keyword>
<evidence type="ECO:0000313" key="16">
    <source>
        <dbReference type="Proteomes" id="UP000000437"/>
    </source>
</evidence>
<feature type="domain" description="UBX" evidence="14">
    <location>
        <begin position="278"/>
        <end position="338"/>
    </location>
</feature>
<dbReference type="AlphaFoldDB" id="A0AB32TD45"/>
<sequence length="841" mass="95026">MTGYSDDLVSPENNVQRTVAVFDRMYNTLQRARRELTDTTSNGTTNLLTATRTLFRRRRSQVQGTSTRRGRSTWQVGLFLLPGPDIQQLPSVSERHVLTNNGLGIPAKEVADCQLSTIDLNWSLADVNNFVCQSFPMISLNLVGFELAKVNRVKKIQKLQASCVRDLKKAVGKSRLYVVPRAEVGQPIPLPLNQPSTGPNFETTETSDLPLSEPITGPQPETTNELEEWRAIRHQQDQEYEQSLRADQEKDRRTEEISQYEERRLKIIQERLMRTNEEPADGIPLKFTFPDGTMKIRRFQVFDQIQALFDFVGTHSSATEYFYIKEATSAVSISSTVPGTLLDHYLNAPLNIHVRWMEMEDVQALFHQQNSVLLPSPDELETSEVQDDLETVESVTPDEIHSQDDMEIMDSGSREEMYSNHRENVSETVDSGPEIYNNYNNIMPDNDLPEPDDQDHQDGSEVMYLEDFVGSTEDILLELGKEINYNLSCRFNINRKNLLDGAFRAFGRKSYDPFKRISVRFSDECGNFEEGVDLGGPRREFLSLVLEEIEKSSMLAGPDGCKNLALDSVAVRQDRYYLVGKAIAVSMVHGGPSPGFFSPTLFECISNGQVSPTIEDVNDLDLQAKIKKISLAATMEELCEATECMSEYLANAGCLRAVKCLKDKDLLLQDILMFQVVNRLHGPLERLKEGLRTLELLEAVVKHKEAFRPLFCSPPQPLTADALDQLFDIRYSTVGSNKRAEENTTVAFWRDYLIDVEEGTSSCTLQKILTFATGCCALPAIGLKPQPSIEFLHPMDTSEREKFPTANTCINCLRLPLHKNYEMFKSNMDFGICNTQGFGQE</sequence>
<reference evidence="17" key="1">
    <citation type="submission" date="2025-08" db="UniProtKB">
        <authorList>
            <consortium name="RefSeq"/>
        </authorList>
    </citation>
    <scope>IDENTIFICATION</scope>
    <source>
        <strain evidence="17">Tuebingen</strain>
        <tissue evidence="17">Fibroblasts and whole tissue</tissue>
    </source>
</reference>
<proteinExistence type="predicted"/>
<dbReference type="PROSITE" id="PS50033">
    <property type="entry name" value="UBX"/>
    <property type="match status" value="1"/>
</dbReference>
<organism evidence="16 17">
    <name type="scientific">Danio rerio</name>
    <name type="common">Zebrafish</name>
    <name type="synonym">Brachydanio rerio</name>
    <dbReference type="NCBI Taxonomy" id="7955"/>
    <lineage>
        <taxon>Eukaryota</taxon>
        <taxon>Metazoa</taxon>
        <taxon>Chordata</taxon>
        <taxon>Craniata</taxon>
        <taxon>Vertebrata</taxon>
        <taxon>Euteleostomi</taxon>
        <taxon>Actinopterygii</taxon>
        <taxon>Neopterygii</taxon>
        <taxon>Teleostei</taxon>
        <taxon>Ostariophysi</taxon>
        <taxon>Cypriniformes</taxon>
        <taxon>Danionidae</taxon>
        <taxon>Danioninae</taxon>
        <taxon>Danio</taxon>
    </lineage>
</organism>
<dbReference type="InterPro" id="IPR000569">
    <property type="entry name" value="HECT_dom"/>
</dbReference>
<dbReference type="Gene3D" id="3.30.2410.10">
    <property type="entry name" value="Hect, E3 ligase catalytic domain"/>
    <property type="match status" value="1"/>
</dbReference>
<dbReference type="InterPro" id="IPR050409">
    <property type="entry name" value="E3_ubiq-protein_ligase"/>
</dbReference>
<dbReference type="RefSeq" id="XP_068073249.1">
    <property type="nucleotide sequence ID" value="XM_068217148.2"/>
</dbReference>
<dbReference type="EC" id="2.3.2.26" evidence="5"/>
<dbReference type="SMART" id="SM00119">
    <property type="entry name" value="HECTc"/>
    <property type="match status" value="1"/>
</dbReference>
<evidence type="ECO:0000259" key="14">
    <source>
        <dbReference type="PROSITE" id="PS50033"/>
    </source>
</evidence>
<dbReference type="InterPro" id="IPR035983">
    <property type="entry name" value="Hect_E3_ubiquitin_ligase"/>
</dbReference>
<evidence type="ECO:0000256" key="3">
    <source>
        <dbReference type="ARBA" id="ARBA00004496"/>
    </source>
</evidence>
<evidence type="ECO:0000256" key="12">
    <source>
        <dbReference type="PROSITE-ProRule" id="PRU00104"/>
    </source>
</evidence>
<keyword evidence="8" id="KW-0677">Repeat</keyword>